<feature type="compositionally biased region" description="Low complexity" evidence="2">
    <location>
        <begin position="29"/>
        <end position="52"/>
    </location>
</feature>
<organism evidence="5">
    <name type="scientific">Echinostoma caproni</name>
    <dbReference type="NCBI Taxonomy" id="27848"/>
    <lineage>
        <taxon>Eukaryota</taxon>
        <taxon>Metazoa</taxon>
        <taxon>Spiralia</taxon>
        <taxon>Lophotrochozoa</taxon>
        <taxon>Platyhelminthes</taxon>
        <taxon>Trematoda</taxon>
        <taxon>Digenea</taxon>
        <taxon>Plagiorchiida</taxon>
        <taxon>Echinostomata</taxon>
        <taxon>Echinostomatoidea</taxon>
        <taxon>Echinostomatidae</taxon>
        <taxon>Echinostoma</taxon>
    </lineage>
</organism>
<feature type="region of interest" description="Disordered" evidence="2">
    <location>
        <begin position="401"/>
        <end position="462"/>
    </location>
</feature>
<protein>
    <submittedName>
        <fullName evidence="5">ASD2 domain-containing protein</fullName>
    </submittedName>
</protein>
<accession>A0A183APV3</accession>
<feature type="compositionally biased region" description="Polar residues" evidence="2">
    <location>
        <begin position="708"/>
        <end position="718"/>
    </location>
</feature>
<feature type="compositionally biased region" description="Polar residues" evidence="2">
    <location>
        <begin position="142"/>
        <end position="157"/>
    </location>
</feature>
<dbReference type="AlphaFoldDB" id="A0A183APV3"/>
<gene>
    <name evidence="3" type="ORF">ECPE_LOCUS8988</name>
</gene>
<keyword evidence="4" id="KW-1185">Reference proteome</keyword>
<feature type="compositionally biased region" description="Basic and acidic residues" evidence="2">
    <location>
        <begin position="733"/>
        <end position="747"/>
    </location>
</feature>
<dbReference type="OrthoDB" id="20799at2759"/>
<reference evidence="5" key="1">
    <citation type="submission" date="2016-06" db="UniProtKB">
        <authorList>
            <consortium name="WormBaseParasite"/>
        </authorList>
    </citation>
    <scope>IDENTIFICATION</scope>
</reference>
<reference evidence="3 4" key="2">
    <citation type="submission" date="2018-11" db="EMBL/GenBank/DDBJ databases">
        <authorList>
            <consortium name="Pathogen Informatics"/>
        </authorList>
    </citation>
    <scope>NUCLEOTIDE SEQUENCE [LARGE SCALE GENOMIC DNA]</scope>
    <source>
        <strain evidence="3 4">Egypt</strain>
    </source>
</reference>
<feature type="compositionally biased region" description="Low complexity" evidence="2">
    <location>
        <begin position="98"/>
        <end position="107"/>
    </location>
</feature>
<feature type="coiled-coil region" evidence="1">
    <location>
        <begin position="512"/>
        <end position="546"/>
    </location>
</feature>
<evidence type="ECO:0000313" key="3">
    <source>
        <dbReference type="EMBL" id="VDP84543.1"/>
    </source>
</evidence>
<proteinExistence type="predicted"/>
<feature type="region of interest" description="Disordered" evidence="2">
    <location>
        <begin position="708"/>
        <end position="747"/>
    </location>
</feature>
<dbReference type="EMBL" id="UZAN01046751">
    <property type="protein sequence ID" value="VDP84543.1"/>
    <property type="molecule type" value="Genomic_DNA"/>
</dbReference>
<dbReference type="WBParaSite" id="ECPE_0000901601-mRNA-1">
    <property type="protein sequence ID" value="ECPE_0000901601-mRNA-1"/>
    <property type="gene ID" value="ECPE_0000901601"/>
</dbReference>
<name>A0A183APV3_9TREM</name>
<feature type="region of interest" description="Disordered" evidence="2">
    <location>
        <begin position="551"/>
        <end position="585"/>
    </location>
</feature>
<evidence type="ECO:0000313" key="4">
    <source>
        <dbReference type="Proteomes" id="UP000272942"/>
    </source>
</evidence>
<feature type="region of interest" description="Disordered" evidence="2">
    <location>
        <begin position="29"/>
        <end position="157"/>
    </location>
</feature>
<evidence type="ECO:0000256" key="2">
    <source>
        <dbReference type="SAM" id="MobiDB-lite"/>
    </source>
</evidence>
<feature type="compositionally biased region" description="Basic and acidic residues" evidence="2">
    <location>
        <begin position="278"/>
        <end position="294"/>
    </location>
</feature>
<evidence type="ECO:0000313" key="5">
    <source>
        <dbReference type="WBParaSite" id="ECPE_0000901601-mRNA-1"/>
    </source>
</evidence>
<evidence type="ECO:0000256" key="1">
    <source>
        <dbReference type="SAM" id="Coils"/>
    </source>
</evidence>
<dbReference type="Proteomes" id="UP000272942">
    <property type="component" value="Unassembled WGS sequence"/>
</dbReference>
<feature type="compositionally biased region" description="Polar residues" evidence="2">
    <location>
        <begin position="112"/>
        <end position="131"/>
    </location>
</feature>
<keyword evidence="1" id="KW-0175">Coiled coil</keyword>
<sequence>MLFKQIFFANYLHRSDFLFRFSSPCHSSSESDHVSATTDSEEPSVTSSTVTDDMQKQPIILAPISRPRHFLSAPARRKEPRVRARIPSPRTDPQRSVSPNSLNSLPSKFSVVPSNESHPRPLNSTQQQQPDWSPAVLDSLPSVHTGSGTSSVFSSPAHQSSIAQSRLAAKQKFCLEPPKPFTIDPKQFVSSRNRDRCVSAELSDCSEQLESISDPDVRQASVDAVESHTNTAVTARPDIIEIFDDAYPRTTNGYQPDGARSDPPVRSVSKVPIDDDDPQNHTDEYVPDWQERKPGRPGQNVVPVAPFAALDEFPDIDSMSTLTERSSTEHRTDSDHRPMVVRDQSVPIELPPIIVSVVPPHPPPPPPRISASNVTGDYDNVTTPSRQTVVPAPSIPCHRISVKPKHALSSVPSTDSQGRRVHSETRLAPARFPGRVRSRAHSAKSNMTESDTSEETSSADLDSVLSIRPLPGAFARITPRSVPDVNVRLSSSVGQESRPPIPNSPSTFRLRCADRNRRTMELNRELESLENTMWQLEQAGVQAERELYSIGPRRHGAPGSHATPPSSPLVHAQLSAPHSQSSQDRRMRARARTLNYHVSHVGLSPGGTSSQHSQTHHHGVSERRYLLLKRLASLLATKSMLLEYASTLTERREQLRLANEQEEQVDEDRNRCLSDLLSDPSSVSRLTRCLSDPSLSQVQLNHLAELQASSQPAETVSPTEEGFRSSGLVHCEPPARDLPVDHVTGES</sequence>
<feature type="region of interest" description="Disordered" evidence="2">
    <location>
        <begin position="248"/>
        <end position="302"/>
    </location>
</feature>